<comment type="subcellular location">
    <subcellularLocation>
        <location evidence="1">Membrane</location>
    </subcellularLocation>
</comment>
<evidence type="ECO:0000256" key="6">
    <source>
        <dbReference type="SAM" id="Phobius"/>
    </source>
</evidence>
<dbReference type="AlphaFoldDB" id="A0ABD3AVB1"/>
<evidence type="ECO:0000313" key="7">
    <source>
        <dbReference type="EMBL" id="KAL3535177.1"/>
    </source>
</evidence>
<dbReference type="PANTHER" id="PTHR32191">
    <property type="entry name" value="TETRASPANIN-8-RELATED"/>
    <property type="match status" value="1"/>
</dbReference>
<accession>A0ABD3AVB1</accession>
<name>A0ABD3AVB1_9GENT</name>
<evidence type="ECO:0000313" key="8">
    <source>
        <dbReference type="Proteomes" id="UP001630127"/>
    </source>
</evidence>
<sequence>MVSRKACRVLINMVILALSIAVMITIFWSISWTNQHCLPYMGSDKQKVVMMILYALGIALLCLSGLFYNLRNYPKMYISAIRSIVTLVFGLFVITILFRSLFSPSEHEWEKNYVTGDMWSPIEQCMVEAKFCNSFSALDGCCKKPTECKINETMSNPDCLVWETKNYVICYSCNACKFGLLTEMKIDGQRVQFALIIFTTLMALVTILGVVEIFKRDLVEPNQPTMQVEL</sequence>
<evidence type="ECO:0000256" key="3">
    <source>
        <dbReference type="ARBA" id="ARBA00022692"/>
    </source>
</evidence>
<feature type="transmembrane region" description="Helical" evidence="6">
    <location>
        <begin position="48"/>
        <end position="68"/>
    </location>
</feature>
<evidence type="ECO:0008006" key="9">
    <source>
        <dbReference type="Google" id="ProtNLM"/>
    </source>
</evidence>
<gene>
    <name evidence="7" type="ORF">ACH5RR_003638</name>
</gene>
<keyword evidence="5 6" id="KW-0472">Membrane</keyword>
<evidence type="ECO:0000256" key="1">
    <source>
        <dbReference type="ARBA" id="ARBA00004370"/>
    </source>
</evidence>
<feature type="transmembrane region" description="Helical" evidence="6">
    <location>
        <begin position="9"/>
        <end position="28"/>
    </location>
</feature>
<dbReference type="GO" id="GO:0016020">
    <property type="term" value="C:membrane"/>
    <property type="evidence" value="ECO:0007669"/>
    <property type="project" value="UniProtKB-SubCell"/>
</dbReference>
<comment type="caution">
    <text evidence="7">The sequence shown here is derived from an EMBL/GenBank/DDBJ whole genome shotgun (WGS) entry which is preliminary data.</text>
</comment>
<organism evidence="7 8">
    <name type="scientific">Cinchona calisaya</name>
    <dbReference type="NCBI Taxonomy" id="153742"/>
    <lineage>
        <taxon>Eukaryota</taxon>
        <taxon>Viridiplantae</taxon>
        <taxon>Streptophyta</taxon>
        <taxon>Embryophyta</taxon>
        <taxon>Tracheophyta</taxon>
        <taxon>Spermatophyta</taxon>
        <taxon>Magnoliopsida</taxon>
        <taxon>eudicotyledons</taxon>
        <taxon>Gunneridae</taxon>
        <taxon>Pentapetalae</taxon>
        <taxon>asterids</taxon>
        <taxon>lamiids</taxon>
        <taxon>Gentianales</taxon>
        <taxon>Rubiaceae</taxon>
        <taxon>Cinchonoideae</taxon>
        <taxon>Cinchoneae</taxon>
        <taxon>Cinchona</taxon>
    </lineage>
</organism>
<dbReference type="EMBL" id="JBJUIK010000002">
    <property type="protein sequence ID" value="KAL3535177.1"/>
    <property type="molecule type" value="Genomic_DNA"/>
</dbReference>
<evidence type="ECO:0000256" key="4">
    <source>
        <dbReference type="ARBA" id="ARBA00022989"/>
    </source>
</evidence>
<reference evidence="7 8" key="1">
    <citation type="submission" date="2024-11" db="EMBL/GenBank/DDBJ databases">
        <title>A near-complete genome assembly of Cinchona calisaya.</title>
        <authorList>
            <person name="Lian D.C."/>
            <person name="Zhao X.W."/>
            <person name="Wei L."/>
        </authorList>
    </citation>
    <scope>NUCLEOTIDE SEQUENCE [LARGE SCALE GENOMIC DNA]</scope>
    <source>
        <tissue evidence="7">Nenye</tissue>
    </source>
</reference>
<evidence type="ECO:0000256" key="5">
    <source>
        <dbReference type="ARBA" id="ARBA00023136"/>
    </source>
</evidence>
<keyword evidence="3 6" id="KW-0812">Transmembrane</keyword>
<dbReference type="Proteomes" id="UP001630127">
    <property type="component" value="Unassembled WGS sequence"/>
</dbReference>
<keyword evidence="4 6" id="KW-1133">Transmembrane helix</keyword>
<feature type="transmembrane region" description="Helical" evidence="6">
    <location>
        <begin position="80"/>
        <end position="102"/>
    </location>
</feature>
<feature type="transmembrane region" description="Helical" evidence="6">
    <location>
        <begin position="193"/>
        <end position="214"/>
    </location>
</feature>
<proteinExistence type="inferred from homology"/>
<evidence type="ECO:0000256" key="2">
    <source>
        <dbReference type="ARBA" id="ARBA00006840"/>
    </source>
</evidence>
<comment type="similarity">
    <text evidence="2">Belongs to the tetraspanin (TM4SF) family.</text>
</comment>
<dbReference type="InterPro" id="IPR044991">
    <property type="entry name" value="TET_plant"/>
</dbReference>
<keyword evidence="8" id="KW-1185">Reference proteome</keyword>
<protein>
    <recommendedName>
        <fullName evidence="9">Tetraspanin</fullName>
    </recommendedName>
</protein>